<dbReference type="AlphaFoldDB" id="A0A250WP49"/>
<evidence type="ECO:0000256" key="2">
    <source>
        <dbReference type="ARBA" id="ARBA00008072"/>
    </source>
</evidence>
<evidence type="ECO:0000256" key="1">
    <source>
        <dbReference type="ARBA" id="ARBA00001947"/>
    </source>
</evidence>
<dbReference type="FunFam" id="3.40.50.720:FF:000022">
    <property type="entry name" value="Cinnamyl alcohol dehydrogenase"/>
    <property type="match status" value="1"/>
</dbReference>
<dbReference type="GO" id="GO:0008270">
    <property type="term" value="F:zinc ion binding"/>
    <property type="evidence" value="ECO:0007669"/>
    <property type="project" value="InterPro"/>
</dbReference>
<sequence length="344" mass="36851">MPSDQQVPSKFSGYAALQKGLEVSKYEYEPGPLQPRDIDIRVTHNGLCHTDIHMTLDDWGVSKFPFIPGHEVVGYVAAKGSEVRHLEVGDRVGYAWIKDSCHGCQNCYTGHENLCLKGYTGLITGGGMGGWQNYMRAPAYFAFKIPDGLDSVSAAPLLCAGVTVYAPLKRLITKPGTRVSVIGIGGLGHLALQFAAALGAEVTAISTSPDKEAEARKFGATNFVVGEEGCKAISGTQDVVINTVSSKNDYEAQMALLRPDGTLCIVGLPVDKITVGVLDVVFNQKKICGSIVGGRSDMAEMLQFAAIKGIKPQCETMPLSQVNEAVQKVLANKARYRIVLVNDS</sequence>
<keyword evidence="6" id="KW-0560">Oxidoreductase</keyword>
<dbReference type="CDD" id="cd05283">
    <property type="entry name" value="CAD1"/>
    <property type="match status" value="1"/>
</dbReference>
<evidence type="ECO:0000256" key="5">
    <source>
        <dbReference type="ARBA" id="ARBA00022857"/>
    </source>
</evidence>
<feature type="domain" description="Enoyl reductase (ER)" evidence="9">
    <location>
        <begin position="16"/>
        <end position="340"/>
    </location>
</feature>
<evidence type="ECO:0000256" key="3">
    <source>
        <dbReference type="ARBA" id="ARBA00022723"/>
    </source>
</evidence>
<dbReference type="Pfam" id="PF08240">
    <property type="entry name" value="ADH_N"/>
    <property type="match status" value="1"/>
</dbReference>
<protein>
    <recommendedName>
        <fullName evidence="7">alcohol dehydrogenase (NADP(+))</fullName>
        <ecNumber evidence="7">1.1.1.2</ecNumber>
    </recommendedName>
</protein>
<name>A0A250WP49_9CHLO</name>
<keyword evidence="4 8" id="KW-0862">Zinc</keyword>
<gene>
    <name evidence="10" type="ORF">CEUSTIGMA_g54.t1</name>
</gene>
<reference evidence="10 11" key="1">
    <citation type="submission" date="2017-08" db="EMBL/GenBank/DDBJ databases">
        <title>Acidophilic green algal genome provides insights into adaptation to an acidic environment.</title>
        <authorList>
            <person name="Hirooka S."/>
            <person name="Hirose Y."/>
            <person name="Kanesaki Y."/>
            <person name="Higuchi S."/>
            <person name="Fujiwara T."/>
            <person name="Onuma R."/>
            <person name="Era A."/>
            <person name="Ohbayashi R."/>
            <person name="Uzuka A."/>
            <person name="Nozaki H."/>
            <person name="Yoshikawa H."/>
            <person name="Miyagishima S.Y."/>
        </authorList>
    </citation>
    <scope>NUCLEOTIDE SEQUENCE [LARGE SCALE GENOMIC DNA]</scope>
    <source>
        <strain evidence="10 11">NIES-2499</strain>
    </source>
</reference>
<dbReference type="Proteomes" id="UP000232323">
    <property type="component" value="Unassembled WGS sequence"/>
</dbReference>
<dbReference type="PROSITE" id="PS00059">
    <property type="entry name" value="ADH_ZINC"/>
    <property type="match status" value="1"/>
</dbReference>
<evidence type="ECO:0000256" key="8">
    <source>
        <dbReference type="RuleBase" id="RU361277"/>
    </source>
</evidence>
<dbReference type="InterPro" id="IPR036291">
    <property type="entry name" value="NAD(P)-bd_dom_sf"/>
</dbReference>
<accession>A0A250WP49</accession>
<dbReference type="InterPro" id="IPR011032">
    <property type="entry name" value="GroES-like_sf"/>
</dbReference>
<keyword evidence="11" id="KW-1185">Reference proteome</keyword>
<evidence type="ECO:0000256" key="4">
    <source>
        <dbReference type="ARBA" id="ARBA00022833"/>
    </source>
</evidence>
<dbReference type="InterPro" id="IPR013149">
    <property type="entry name" value="ADH-like_C"/>
</dbReference>
<dbReference type="InterPro" id="IPR047109">
    <property type="entry name" value="CAD-like"/>
</dbReference>
<keyword evidence="3 8" id="KW-0479">Metal-binding</keyword>
<comment type="caution">
    <text evidence="10">The sequence shown here is derived from an EMBL/GenBank/DDBJ whole genome shotgun (WGS) entry which is preliminary data.</text>
</comment>
<dbReference type="Gene3D" id="3.40.50.720">
    <property type="entry name" value="NAD(P)-binding Rossmann-like Domain"/>
    <property type="match status" value="1"/>
</dbReference>
<evidence type="ECO:0000313" key="11">
    <source>
        <dbReference type="Proteomes" id="UP000232323"/>
    </source>
</evidence>
<dbReference type="Pfam" id="PF00107">
    <property type="entry name" value="ADH_zinc_N"/>
    <property type="match status" value="1"/>
</dbReference>
<dbReference type="SUPFAM" id="SSF50129">
    <property type="entry name" value="GroES-like"/>
    <property type="match status" value="1"/>
</dbReference>
<evidence type="ECO:0000313" key="10">
    <source>
        <dbReference type="EMBL" id="GAX72598.1"/>
    </source>
</evidence>
<dbReference type="PANTHER" id="PTHR42683">
    <property type="entry name" value="ALDEHYDE REDUCTASE"/>
    <property type="match status" value="1"/>
</dbReference>
<evidence type="ECO:0000256" key="6">
    <source>
        <dbReference type="ARBA" id="ARBA00023002"/>
    </source>
</evidence>
<evidence type="ECO:0000259" key="9">
    <source>
        <dbReference type="SMART" id="SM00829"/>
    </source>
</evidence>
<dbReference type="OrthoDB" id="1879366at2759"/>
<dbReference type="FunFam" id="3.90.180.10:FF:000018">
    <property type="entry name" value="NAD(P)-dependent alcohol dehydrogenase"/>
    <property type="match status" value="1"/>
</dbReference>
<dbReference type="InterPro" id="IPR020843">
    <property type="entry name" value="ER"/>
</dbReference>
<proteinExistence type="inferred from homology"/>
<evidence type="ECO:0000256" key="7">
    <source>
        <dbReference type="ARBA" id="ARBA00024074"/>
    </source>
</evidence>
<dbReference type="SUPFAM" id="SSF51735">
    <property type="entry name" value="NAD(P)-binding Rossmann-fold domains"/>
    <property type="match status" value="1"/>
</dbReference>
<organism evidence="10 11">
    <name type="scientific">Chlamydomonas eustigma</name>
    <dbReference type="NCBI Taxonomy" id="1157962"/>
    <lineage>
        <taxon>Eukaryota</taxon>
        <taxon>Viridiplantae</taxon>
        <taxon>Chlorophyta</taxon>
        <taxon>core chlorophytes</taxon>
        <taxon>Chlorophyceae</taxon>
        <taxon>CS clade</taxon>
        <taxon>Chlamydomonadales</taxon>
        <taxon>Chlamydomonadaceae</taxon>
        <taxon>Chlamydomonas</taxon>
    </lineage>
</organism>
<dbReference type="GO" id="GO:0008106">
    <property type="term" value="F:alcohol dehydrogenase (NADP+) activity"/>
    <property type="evidence" value="ECO:0007669"/>
    <property type="project" value="UniProtKB-EC"/>
</dbReference>
<dbReference type="InterPro" id="IPR013154">
    <property type="entry name" value="ADH-like_N"/>
</dbReference>
<keyword evidence="5" id="KW-0521">NADP</keyword>
<dbReference type="InterPro" id="IPR002328">
    <property type="entry name" value="ADH_Zn_CS"/>
</dbReference>
<dbReference type="STRING" id="1157962.A0A250WP49"/>
<dbReference type="EC" id="1.1.1.2" evidence="7"/>
<dbReference type="EMBL" id="BEGY01000001">
    <property type="protein sequence ID" value="GAX72598.1"/>
    <property type="molecule type" value="Genomic_DNA"/>
</dbReference>
<dbReference type="Gene3D" id="3.90.180.10">
    <property type="entry name" value="Medium-chain alcohol dehydrogenases, catalytic domain"/>
    <property type="match status" value="1"/>
</dbReference>
<comment type="similarity">
    <text evidence="2 8">Belongs to the zinc-containing alcohol dehydrogenase family.</text>
</comment>
<comment type="cofactor">
    <cofactor evidence="1 8">
        <name>Zn(2+)</name>
        <dbReference type="ChEBI" id="CHEBI:29105"/>
    </cofactor>
</comment>
<dbReference type="SMART" id="SM00829">
    <property type="entry name" value="PKS_ER"/>
    <property type="match status" value="1"/>
</dbReference>